<dbReference type="AlphaFoldDB" id="A0AAD6VGG2"/>
<feature type="transmembrane region" description="Helical" evidence="1">
    <location>
        <begin position="216"/>
        <end position="237"/>
    </location>
</feature>
<evidence type="ECO:0000256" key="1">
    <source>
        <dbReference type="SAM" id="Phobius"/>
    </source>
</evidence>
<protein>
    <submittedName>
        <fullName evidence="2">Uncharacterized protein</fullName>
    </submittedName>
</protein>
<name>A0AAD6VGG2_9AGAR</name>
<feature type="transmembrane region" description="Helical" evidence="1">
    <location>
        <begin position="116"/>
        <end position="136"/>
    </location>
</feature>
<feature type="transmembrane region" description="Helical" evidence="1">
    <location>
        <begin position="293"/>
        <end position="315"/>
    </location>
</feature>
<feature type="transmembrane region" description="Helical" evidence="1">
    <location>
        <begin position="76"/>
        <end position="104"/>
    </location>
</feature>
<keyword evidence="1" id="KW-0472">Membrane</keyword>
<dbReference type="EMBL" id="JARJCW010000040">
    <property type="protein sequence ID" value="KAJ7206402.1"/>
    <property type="molecule type" value="Genomic_DNA"/>
</dbReference>
<keyword evidence="1" id="KW-1133">Transmembrane helix</keyword>
<evidence type="ECO:0000313" key="3">
    <source>
        <dbReference type="Proteomes" id="UP001219525"/>
    </source>
</evidence>
<comment type="caution">
    <text evidence="2">The sequence shown here is derived from an EMBL/GenBank/DDBJ whole genome shotgun (WGS) entry which is preliminary data.</text>
</comment>
<accession>A0AAD6VGG2</accession>
<keyword evidence="1" id="KW-0812">Transmembrane</keyword>
<dbReference type="Proteomes" id="UP001219525">
    <property type="component" value="Unassembled WGS sequence"/>
</dbReference>
<sequence>MSRKPSKSFLGLCGAGLFGYHDQGDSRISSLLRQTKGARVLIAHAAHLSPSSPSELATPFISMQSTIIVDPTPFNLAWTSLLCGLGLALVLYGLYVNLFILAIYTLCRRKTAGKNVLLAACCTMFILGTTEIILLICTNAMDIRILQALVETGANLGQATYPVKLSDAFVPLGLAGNIIFVINKLIVFSLVTDLLFVEPLQLYRCYKIWGSQKVVILLPATLILSIVVIAFVNIVRVDILLFRNSYARAIFAMCAVTNLVLVVLTAGRIWWIQRGVAVHVYVDDVSRNRYRKPIALVLESGALYCIWAILLVVLFGDDSGTSAWFNIISSTASQMVNIVPTLIVVRVGLGHNVQDSIPNPSQYSLQSKHNHSRQVQVEPSNSKCAVINMGPVDPQSSDGKDKDF</sequence>
<reference evidence="2" key="1">
    <citation type="submission" date="2023-03" db="EMBL/GenBank/DDBJ databases">
        <title>Massive genome expansion in bonnet fungi (Mycena s.s.) driven by repeated elements and novel gene families across ecological guilds.</title>
        <authorList>
            <consortium name="Lawrence Berkeley National Laboratory"/>
            <person name="Harder C.B."/>
            <person name="Miyauchi S."/>
            <person name="Viragh M."/>
            <person name="Kuo A."/>
            <person name="Thoen E."/>
            <person name="Andreopoulos B."/>
            <person name="Lu D."/>
            <person name="Skrede I."/>
            <person name="Drula E."/>
            <person name="Henrissat B."/>
            <person name="Morin E."/>
            <person name="Kohler A."/>
            <person name="Barry K."/>
            <person name="LaButti K."/>
            <person name="Morin E."/>
            <person name="Salamov A."/>
            <person name="Lipzen A."/>
            <person name="Mereny Z."/>
            <person name="Hegedus B."/>
            <person name="Baldrian P."/>
            <person name="Stursova M."/>
            <person name="Weitz H."/>
            <person name="Taylor A."/>
            <person name="Grigoriev I.V."/>
            <person name="Nagy L.G."/>
            <person name="Martin F."/>
            <person name="Kauserud H."/>
        </authorList>
    </citation>
    <scope>NUCLEOTIDE SEQUENCE</scope>
    <source>
        <strain evidence="2">9144</strain>
    </source>
</reference>
<feature type="transmembrane region" description="Helical" evidence="1">
    <location>
        <begin position="249"/>
        <end position="272"/>
    </location>
</feature>
<evidence type="ECO:0000313" key="2">
    <source>
        <dbReference type="EMBL" id="KAJ7206402.1"/>
    </source>
</evidence>
<keyword evidence="3" id="KW-1185">Reference proteome</keyword>
<proteinExistence type="predicted"/>
<gene>
    <name evidence="2" type="ORF">GGX14DRAFT_543824</name>
</gene>
<feature type="transmembrane region" description="Helical" evidence="1">
    <location>
        <begin position="174"/>
        <end position="196"/>
    </location>
</feature>
<organism evidence="2 3">
    <name type="scientific">Mycena pura</name>
    <dbReference type="NCBI Taxonomy" id="153505"/>
    <lineage>
        <taxon>Eukaryota</taxon>
        <taxon>Fungi</taxon>
        <taxon>Dikarya</taxon>
        <taxon>Basidiomycota</taxon>
        <taxon>Agaricomycotina</taxon>
        <taxon>Agaricomycetes</taxon>
        <taxon>Agaricomycetidae</taxon>
        <taxon>Agaricales</taxon>
        <taxon>Marasmiineae</taxon>
        <taxon>Mycenaceae</taxon>
        <taxon>Mycena</taxon>
    </lineage>
</organism>